<reference evidence="2" key="1">
    <citation type="submission" date="2025-05" db="UniProtKB">
        <authorList>
            <consortium name="RefSeq"/>
        </authorList>
    </citation>
    <scope>NUCLEOTIDE SEQUENCE [LARGE SCALE GENOMIC DNA]</scope>
</reference>
<keyword evidence="1" id="KW-1133">Transmembrane helix</keyword>
<dbReference type="GeneID" id="120258120"/>
<protein>
    <submittedName>
        <fullName evidence="3">Uncharacterized protein LOC120258120</fullName>
    </submittedName>
</protein>
<gene>
    <name evidence="3" type="primary">LOC120258120</name>
</gene>
<dbReference type="InterPro" id="IPR055298">
    <property type="entry name" value="AtLOH3-like"/>
</dbReference>
<evidence type="ECO:0000313" key="3">
    <source>
        <dbReference type="RefSeq" id="XP_039121406.1"/>
    </source>
</evidence>
<dbReference type="Proteomes" id="UP001515500">
    <property type="component" value="Chromosome 1"/>
</dbReference>
<dbReference type="PANTHER" id="PTHR11697:SF230">
    <property type="entry name" value="ZINC FINGER, MYM DOMAIN CONTAINING 1"/>
    <property type="match status" value="1"/>
</dbReference>
<dbReference type="PANTHER" id="PTHR11697">
    <property type="entry name" value="GENERAL TRANSCRIPTION FACTOR 2-RELATED ZINC FINGER PROTEIN"/>
    <property type="match status" value="1"/>
</dbReference>
<reference evidence="3" key="2">
    <citation type="submission" date="2025-08" db="UniProtKB">
        <authorList>
            <consortium name="RefSeq"/>
        </authorList>
    </citation>
    <scope>IDENTIFICATION</scope>
</reference>
<proteinExistence type="predicted"/>
<keyword evidence="2" id="KW-1185">Reference proteome</keyword>
<keyword evidence="1" id="KW-0812">Transmembrane</keyword>
<feature type="transmembrane region" description="Helical" evidence="1">
    <location>
        <begin position="161"/>
        <end position="182"/>
    </location>
</feature>
<name>A0AB40B2C1_DIOCR</name>
<evidence type="ECO:0000313" key="2">
    <source>
        <dbReference type="Proteomes" id="UP001515500"/>
    </source>
</evidence>
<dbReference type="AlphaFoldDB" id="A0AB40B2C1"/>
<organism evidence="2 3">
    <name type="scientific">Dioscorea cayennensis subsp. rotundata</name>
    <name type="common">White Guinea yam</name>
    <name type="synonym">Dioscorea rotundata</name>
    <dbReference type="NCBI Taxonomy" id="55577"/>
    <lineage>
        <taxon>Eukaryota</taxon>
        <taxon>Viridiplantae</taxon>
        <taxon>Streptophyta</taxon>
        <taxon>Embryophyta</taxon>
        <taxon>Tracheophyta</taxon>
        <taxon>Spermatophyta</taxon>
        <taxon>Magnoliopsida</taxon>
        <taxon>Liliopsida</taxon>
        <taxon>Dioscoreales</taxon>
        <taxon>Dioscoreaceae</taxon>
        <taxon>Dioscorea</taxon>
    </lineage>
</organism>
<keyword evidence="1" id="KW-0472">Membrane</keyword>
<evidence type="ECO:0000256" key="1">
    <source>
        <dbReference type="SAM" id="Phobius"/>
    </source>
</evidence>
<sequence length="223" mass="25470">MGQRQGYEYFDGSKLSRGRDEGLGRFLDHFILGMMVSLAAFPRVEWRSIPLRIVAAVAASSGPVIDLIAQKMQNHFLETSTELLLLVSCLNRGDSFSKFNIYKLLCLAELYPEDFSVNEHMMLEDQLTTCIYNVQYDEDFAEIGDLRGFAKKMVETSKSAIFPLIYFLIELTLVLTVVTASVEREFSAMNVVKTDLRNKMIDEWMNDSLVVYIEKEIFATIDN</sequence>
<accession>A0AB40B2C1</accession>
<dbReference type="RefSeq" id="XP_039121406.1">
    <property type="nucleotide sequence ID" value="XM_039265472.1"/>
</dbReference>